<comment type="similarity">
    <text evidence="5">Belongs to the creatininase superfamily.</text>
</comment>
<dbReference type="Proteomes" id="UP000317593">
    <property type="component" value="Unassembled WGS sequence"/>
</dbReference>
<accession>A0A521AQC2</accession>
<gene>
    <name evidence="6" type="ORF">SAMN06265218_101279</name>
</gene>
<comment type="cofactor">
    <cofactor evidence="1">
        <name>Zn(2+)</name>
        <dbReference type="ChEBI" id="CHEBI:29105"/>
    </cofactor>
</comment>
<evidence type="ECO:0000256" key="1">
    <source>
        <dbReference type="ARBA" id="ARBA00001947"/>
    </source>
</evidence>
<dbReference type="SUPFAM" id="SSF102215">
    <property type="entry name" value="Creatininase"/>
    <property type="match status" value="1"/>
</dbReference>
<dbReference type="InterPro" id="IPR003785">
    <property type="entry name" value="Creatininase/forma_Hydrolase"/>
</dbReference>
<dbReference type="GO" id="GO:0009231">
    <property type="term" value="P:riboflavin biosynthetic process"/>
    <property type="evidence" value="ECO:0007669"/>
    <property type="project" value="TreeGrafter"/>
</dbReference>
<dbReference type="GO" id="GO:0016811">
    <property type="term" value="F:hydrolase activity, acting on carbon-nitrogen (but not peptide) bonds, in linear amides"/>
    <property type="evidence" value="ECO:0007669"/>
    <property type="project" value="TreeGrafter"/>
</dbReference>
<dbReference type="EMBL" id="FXTH01000001">
    <property type="protein sequence ID" value="SMO36985.1"/>
    <property type="molecule type" value="Genomic_DNA"/>
</dbReference>
<dbReference type="PANTHER" id="PTHR35005">
    <property type="entry name" value="3-DEHYDRO-SCYLLO-INOSOSE HYDROLASE"/>
    <property type="match status" value="1"/>
</dbReference>
<evidence type="ECO:0000313" key="7">
    <source>
        <dbReference type="Proteomes" id="UP000317593"/>
    </source>
</evidence>
<dbReference type="GO" id="GO:0046872">
    <property type="term" value="F:metal ion binding"/>
    <property type="evidence" value="ECO:0007669"/>
    <property type="project" value="UniProtKB-KW"/>
</dbReference>
<keyword evidence="2" id="KW-0479">Metal-binding</keyword>
<dbReference type="Gene3D" id="3.40.50.10310">
    <property type="entry name" value="Creatininase"/>
    <property type="match status" value="1"/>
</dbReference>
<proteinExistence type="inferred from homology"/>
<evidence type="ECO:0000313" key="6">
    <source>
        <dbReference type="EMBL" id="SMO36985.1"/>
    </source>
</evidence>
<dbReference type="Pfam" id="PF02633">
    <property type="entry name" value="Creatininase"/>
    <property type="match status" value="1"/>
</dbReference>
<organism evidence="6 7">
    <name type="scientific">Fodinibius sediminis</name>
    <dbReference type="NCBI Taxonomy" id="1214077"/>
    <lineage>
        <taxon>Bacteria</taxon>
        <taxon>Pseudomonadati</taxon>
        <taxon>Balneolota</taxon>
        <taxon>Balneolia</taxon>
        <taxon>Balneolales</taxon>
        <taxon>Balneolaceae</taxon>
        <taxon>Fodinibius</taxon>
    </lineage>
</organism>
<evidence type="ECO:0000256" key="4">
    <source>
        <dbReference type="ARBA" id="ARBA00022833"/>
    </source>
</evidence>
<dbReference type="PANTHER" id="PTHR35005:SF1">
    <property type="entry name" value="2-AMINO-5-FORMYLAMINO-6-RIBOSYLAMINOPYRIMIDIN-4(3H)-ONE 5'-MONOPHOSPHATE DEFORMYLASE"/>
    <property type="match status" value="1"/>
</dbReference>
<keyword evidence="4" id="KW-0862">Zinc</keyword>
<evidence type="ECO:0000256" key="2">
    <source>
        <dbReference type="ARBA" id="ARBA00022723"/>
    </source>
</evidence>
<name>A0A521AQC2_9BACT</name>
<evidence type="ECO:0000256" key="5">
    <source>
        <dbReference type="ARBA" id="ARBA00024029"/>
    </source>
</evidence>
<keyword evidence="3 6" id="KW-0378">Hydrolase</keyword>
<keyword evidence="7" id="KW-1185">Reference proteome</keyword>
<evidence type="ECO:0000256" key="3">
    <source>
        <dbReference type="ARBA" id="ARBA00022801"/>
    </source>
</evidence>
<dbReference type="AlphaFoldDB" id="A0A521AQC2"/>
<reference evidence="6 7" key="1">
    <citation type="submission" date="2017-05" db="EMBL/GenBank/DDBJ databases">
        <authorList>
            <person name="Varghese N."/>
            <person name="Submissions S."/>
        </authorList>
    </citation>
    <scope>NUCLEOTIDE SEQUENCE [LARGE SCALE GENOMIC DNA]</scope>
    <source>
        <strain evidence="6 7">DSM 21194</strain>
    </source>
</reference>
<sequence>MLSDHFTVNLIYDKKSMKSSFWNSGIVLLFILLPAGVSAQQLTPQWEELTASDWERALSASDSTCILPLGILEKHGPHAPMGSDLIVARRLALEAAGREYAVVFPPFYFGQVHEAKHLGGTFSLSSDLLWELLKETVDEIARNGFNKIVLVNGHGGNNYLLPYFVQSQLEEDKNYVTYLYSTERSPEQTEKVNALRKSDPSRDMHAGEGETSLLLHLRPDLVKLDEATRESGADQDRLDLPESLYTGIWWYARFPLHYAGKAEVATAELGKLMFDYRVKSLVKALGDVKNDHTTRIIQQEYFNKVEEPSPQGH</sequence>
<protein>
    <submittedName>
        <fullName evidence="6">Creatinine amidohydrolase</fullName>
    </submittedName>
</protein>
<dbReference type="InterPro" id="IPR024087">
    <property type="entry name" value="Creatininase-like_sf"/>
</dbReference>